<evidence type="ECO:0000313" key="2">
    <source>
        <dbReference type="Proteomes" id="UP001055811"/>
    </source>
</evidence>
<sequence>MNVVAKTQCVPSADVSGEKIFYDYVRKTTWGIGGKIIVRSELGTSGYVLKRTRVGVEDSSRAPTIESTGSAFESGVGRKESNTLRLKREYEAEINAVVDYNQVVQVEITDRHDGWDHLLGGATSIVVGTTYAMGLLVLVVGTTYSVGPLLKREYEAEINAVVDYNQVVQVEMTDRHDGYTRMLLNWGFM</sequence>
<dbReference type="Proteomes" id="UP001055811">
    <property type="component" value="Linkage Group LG04"/>
</dbReference>
<reference evidence="2" key="1">
    <citation type="journal article" date="2022" name="Mol. Ecol. Resour.">
        <title>The genomes of chicory, endive, great burdock and yacon provide insights into Asteraceae palaeo-polyploidization history and plant inulin production.</title>
        <authorList>
            <person name="Fan W."/>
            <person name="Wang S."/>
            <person name="Wang H."/>
            <person name="Wang A."/>
            <person name="Jiang F."/>
            <person name="Liu H."/>
            <person name="Zhao H."/>
            <person name="Xu D."/>
            <person name="Zhang Y."/>
        </authorList>
    </citation>
    <scope>NUCLEOTIDE SEQUENCE [LARGE SCALE GENOMIC DNA]</scope>
    <source>
        <strain evidence="2">cv. Punajuju</strain>
    </source>
</reference>
<protein>
    <submittedName>
        <fullName evidence="1">Uncharacterized protein</fullName>
    </submittedName>
</protein>
<comment type="caution">
    <text evidence="1">The sequence shown here is derived from an EMBL/GenBank/DDBJ whole genome shotgun (WGS) entry which is preliminary data.</text>
</comment>
<gene>
    <name evidence="1" type="ORF">L2E82_21785</name>
</gene>
<name>A0ACB9DWQ9_CICIN</name>
<reference evidence="1 2" key="2">
    <citation type="journal article" date="2022" name="Mol. Ecol. Resour.">
        <title>The genomes of chicory, endive, great burdock and yacon provide insights into Asteraceae paleo-polyploidization history and plant inulin production.</title>
        <authorList>
            <person name="Fan W."/>
            <person name="Wang S."/>
            <person name="Wang H."/>
            <person name="Wang A."/>
            <person name="Jiang F."/>
            <person name="Liu H."/>
            <person name="Zhao H."/>
            <person name="Xu D."/>
            <person name="Zhang Y."/>
        </authorList>
    </citation>
    <scope>NUCLEOTIDE SEQUENCE [LARGE SCALE GENOMIC DNA]</scope>
    <source>
        <strain evidence="2">cv. Punajuju</strain>
        <tissue evidence="1">Leaves</tissue>
    </source>
</reference>
<proteinExistence type="predicted"/>
<evidence type="ECO:0000313" key="1">
    <source>
        <dbReference type="EMBL" id="KAI3750890.1"/>
    </source>
</evidence>
<keyword evidence="2" id="KW-1185">Reference proteome</keyword>
<organism evidence="1 2">
    <name type="scientific">Cichorium intybus</name>
    <name type="common">Chicory</name>
    <dbReference type="NCBI Taxonomy" id="13427"/>
    <lineage>
        <taxon>Eukaryota</taxon>
        <taxon>Viridiplantae</taxon>
        <taxon>Streptophyta</taxon>
        <taxon>Embryophyta</taxon>
        <taxon>Tracheophyta</taxon>
        <taxon>Spermatophyta</taxon>
        <taxon>Magnoliopsida</taxon>
        <taxon>eudicotyledons</taxon>
        <taxon>Gunneridae</taxon>
        <taxon>Pentapetalae</taxon>
        <taxon>asterids</taxon>
        <taxon>campanulids</taxon>
        <taxon>Asterales</taxon>
        <taxon>Asteraceae</taxon>
        <taxon>Cichorioideae</taxon>
        <taxon>Cichorieae</taxon>
        <taxon>Cichoriinae</taxon>
        <taxon>Cichorium</taxon>
    </lineage>
</organism>
<dbReference type="EMBL" id="CM042012">
    <property type="protein sequence ID" value="KAI3750890.1"/>
    <property type="molecule type" value="Genomic_DNA"/>
</dbReference>
<accession>A0ACB9DWQ9</accession>